<name>A0ABQ1H5T4_9BACL</name>
<feature type="region of interest" description="Disordered" evidence="1">
    <location>
        <begin position="47"/>
        <end position="67"/>
    </location>
</feature>
<accession>A0ABQ1H5T4</accession>
<evidence type="ECO:0000313" key="3">
    <source>
        <dbReference type="Proteomes" id="UP000617979"/>
    </source>
</evidence>
<dbReference type="EMBL" id="BMEX01000026">
    <property type="protein sequence ID" value="GGA57772.1"/>
    <property type="molecule type" value="Genomic_DNA"/>
</dbReference>
<organism evidence="2 3">
    <name type="scientific">Kroppenstedtia guangzhouensis</name>
    <dbReference type="NCBI Taxonomy" id="1274356"/>
    <lineage>
        <taxon>Bacteria</taxon>
        <taxon>Bacillati</taxon>
        <taxon>Bacillota</taxon>
        <taxon>Bacilli</taxon>
        <taxon>Bacillales</taxon>
        <taxon>Thermoactinomycetaceae</taxon>
        <taxon>Kroppenstedtia</taxon>
    </lineage>
</organism>
<evidence type="ECO:0000313" key="2">
    <source>
        <dbReference type="EMBL" id="GGA57772.1"/>
    </source>
</evidence>
<comment type="caution">
    <text evidence="2">The sequence shown here is derived from an EMBL/GenBank/DDBJ whole genome shotgun (WGS) entry which is preliminary data.</text>
</comment>
<gene>
    <name evidence="2" type="ORF">GCM10007416_33750</name>
</gene>
<proteinExistence type="predicted"/>
<dbReference type="RefSeq" id="WP_188433658.1">
    <property type="nucleotide sequence ID" value="NZ_BMEX01000026.1"/>
</dbReference>
<protein>
    <submittedName>
        <fullName evidence="2">Uncharacterized protein</fullName>
    </submittedName>
</protein>
<keyword evidence="3" id="KW-1185">Reference proteome</keyword>
<reference evidence="3" key="1">
    <citation type="journal article" date="2019" name="Int. J. Syst. Evol. Microbiol.">
        <title>The Global Catalogue of Microorganisms (GCM) 10K type strain sequencing project: providing services to taxonomists for standard genome sequencing and annotation.</title>
        <authorList>
            <consortium name="The Broad Institute Genomics Platform"/>
            <consortium name="The Broad Institute Genome Sequencing Center for Infectious Disease"/>
            <person name="Wu L."/>
            <person name="Ma J."/>
        </authorList>
    </citation>
    <scope>NUCLEOTIDE SEQUENCE [LARGE SCALE GENOMIC DNA]</scope>
    <source>
        <strain evidence="3">CGMCC 1.12404</strain>
    </source>
</reference>
<dbReference type="Proteomes" id="UP000617979">
    <property type="component" value="Unassembled WGS sequence"/>
</dbReference>
<feature type="compositionally biased region" description="Basic residues" evidence="1">
    <location>
        <begin position="54"/>
        <end position="67"/>
    </location>
</feature>
<sequence length="67" mass="8132">MSVTGRKQIGSDPGLRERQLWDADTGLARTFQDRELFYLELKKDKHLQAEERRKQKRSRKAYRKHHH</sequence>
<evidence type="ECO:0000256" key="1">
    <source>
        <dbReference type="SAM" id="MobiDB-lite"/>
    </source>
</evidence>